<keyword evidence="2" id="KW-1185">Reference proteome</keyword>
<evidence type="ECO:0000313" key="1">
    <source>
        <dbReference type="EMBL" id="KAK2023048.1"/>
    </source>
</evidence>
<proteinExistence type="predicted"/>
<dbReference type="AlphaFoldDB" id="A0AAD9H6I9"/>
<comment type="caution">
    <text evidence="1">The sequence shown here is derived from an EMBL/GenBank/DDBJ whole genome shotgun (WGS) entry which is preliminary data.</text>
</comment>
<name>A0AAD9H6I9_9PEZI</name>
<accession>A0AAD9H6I9</accession>
<reference evidence="1" key="1">
    <citation type="submission" date="2021-06" db="EMBL/GenBank/DDBJ databases">
        <title>Comparative genomics, transcriptomics and evolutionary studies reveal genomic signatures of adaptation to plant cell wall in hemibiotrophic fungi.</title>
        <authorList>
            <consortium name="DOE Joint Genome Institute"/>
            <person name="Baroncelli R."/>
            <person name="Diaz J.F."/>
            <person name="Benocci T."/>
            <person name="Peng M."/>
            <person name="Battaglia E."/>
            <person name="Haridas S."/>
            <person name="Andreopoulos W."/>
            <person name="Labutti K."/>
            <person name="Pangilinan J."/>
            <person name="Floch G.L."/>
            <person name="Makela M.R."/>
            <person name="Henrissat B."/>
            <person name="Grigoriev I.V."/>
            <person name="Crouch J.A."/>
            <person name="De Vries R.P."/>
            <person name="Sukno S.A."/>
            <person name="Thon M.R."/>
        </authorList>
    </citation>
    <scope>NUCLEOTIDE SEQUENCE</scope>
    <source>
        <strain evidence="1">MAFF235873</strain>
    </source>
</reference>
<gene>
    <name evidence="1" type="ORF">LX32DRAFT_165458</name>
</gene>
<dbReference type="EMBL" id="MU843015">
    <property type="protein sequence ID" value="KAK2023048.1"/>
    <property type="molecule type" value="Genomic_DNA"/>
</dbReference>
<dbReference type="Proteomes" id="UP001232148">
    <property type="component" value="Unassembled WGS sequence"/>
</dbReference>
<evidence type="ECO:0000313" key="2">
    <source>
        <dbReference type="Proteomes" id="UP001232148"/>
    </source>
</evidence>
<protein>
    <submittedName>
        <fullName evidence="1">Uncharacterized protein</fullName>
    </submittedName>
</protein>
<organism evidence="1 2">
    <name type="scientific">Colletotrichum zoysiae</name>
    <dbReference type="NCBI Taxonomy" id="1216348"/>
    <lineage>
        <taxon>Eukaryota</taxon>
        <taxon>Fungi</taxon>
        <taxon>Dikarya</taxon>
        <taxon>Ascomycota</taxon>
        <taxon>Pezizomycotina</taxon>
        <taxon>Sordariomycetes</taxon>
        <taxon>Hypocreomycetidae</taxon>
        <taxon>Glomerellales</taxon>
        <taxon>Glomerellaceae</taxon>
        <taxon>Colletotrichum</taxon>
        <taxon>Colletotrichum graminicola species complex</taxon>
    </lineage>
</organism>
<sequence length="198" mass="21796">MGEPLGLDCRVFALPLTIGRDSFHCDPASRKHSNGTPFQRPVRIQGWPLLRRARLGIGNNPDSVPSLFVWQPRVPRRTLISFFPFSSAARQNTYTVGHWMIALGGLGNSVDGANTGEISCASWPSHLQRGPRTTTILHPCNAACQTKDDTGRTATRQVPRGESAPLALRYVVMLLELRASFHLSSESPPVPRLVHPSR</sequence>